<gene>
    <name evidence="3" type="ORF">BN578_00147</name>
</gene>
<protein>
    <submittedName>
        <fullName evidence="3">Uncharacterized protein</fullName>
    </submittedName>
</protein>
<dbReference type="Proteomes" id="UP000018168">
    <property type="component" value="Unassembled WGS sequence"/>
</dbReference>
<dbReference type="AlphaFoldDB" id="R6P3R7"/>
<organism evidence="3 4">
    <name type="scientific">[Clostridium] leptum CAG:27</name>
    <dbReference type="NCBI Taxonomy" id="1263068"/>
    <lineage>
        <taxon>Bacteria</taxon>
        <taxon>Bacillati</taxon>
        <taxon>Bacillota</taxon>
        <taxon>Clostridia</taxon>
        <taxon>Eubacteriales</taxon>
        <taxon>Oscillospiraceae</taxon>
        <taxon>Oscillospiraceae incertae sedis</taxon>
    </lineage>
</organism>
<feature type="region of interest" description="Disordered" evidence="1">
    <location>
        <begin position="163"/>
        <end position="208"/>
    </location>
</feature>
<feature type="compositionally biased region" description="Low complexity" evidence="1">
    <location>
        <begin position="182"/>
        <end position="199"/>
    </location>
</feature>
<evidence type="ECO:0000313" key="3">
    <source>
        <dbReference type="EMBL" id="CDC04612.1"/>
    </source>
</evidence>
<proteinExistence type="predicted"/>
<evidence type="ECO:0000256" key="1">
    <source>
        <dbReference type="SAM" id="MobiDB-lite"/>
    </source>
</evidence>
<evidence type="ECO:0000313" key="4">
    <source>
        <dbReference type="Proteomes" id="UP000018168"/>
    </source>
</evidence>
<sequence>MKCELIFYLAGRTGQLEELLEELLGGLGVIIAEVTAATSPEELAAALEKGVSRRNLLLVVGGLSRPDERNAARQAAKLLSQPPSSVLSQPLSSVNPPVFRNGVSLTADHGRPEGFFLESGRQSLLLLPDDPGAVEALFDRQVTELLQKKYGLSLAVGRLEQRKDPQRRARELQEEIKRSEEAAGAAARPASETAFGAAPGKPPAKKGKNSKKALPAFLLLLVLALALLAGLLLTHRLPEAEAWLRGSFPGLNW</sequence>
<keyword evidence="2" id="KW-0472">Membrane</keyword>
<accession>R6P3R7</accession>
<evidence type="ECO:0000256" key="2">
    <source>
        <dbReference type="SAM" id="Phobius"/>
    </source>
</evidence>
<comment type="caution">
    <text evidence="3">The sequence shown here is derived from an EMBL/GenBank/DDBJ whole genome shotgun (WGS) entry which is preliminary data.</text>
</comment>
<keyword evidence="2" id="KW-1133">Transmembrane helix</keyword>
<keyword evidence="2" id="KW-0812">Transmembrane</keyword>
<reference evidence="3" key="1">
    <citation type="submission" date="2012-11" db="EMBL/GenBank/DDBJ databases">
        <title>Dependencies among metagenomic species, viruses, plasmids and units of genetic variation.</title>
        <authorList>
            <person name="Nielsen H.B."/>
            <person name="Almeida M."/>
            <person name="Juncker A.S."/>
            <person name="Rasmussen S."/>
            <person name="Li J."/>
            <person name="Sunagawa S."/>
            <person name="Plichta D."/>
            <person name="Gautier L."/>
            <person name="Le Chatelier E."/>
            <person name="Peletier E."/>
            <person name="Bonde I."/>
            <person name="Nielsen T."/>
            <person name="Manichanh C."/>
            <person name="Arumugam M."/>
            <person name="Batto J."/>
            <person name="Santos M.B.Q.D."/>
            <person name="Blom N."/>
            <person name="Borruel N."/>
            <person name="Burgdorf K.S."/>
            <person name="Boumezbeur F."/>
            <person name="Casellas F."/>
            <person name="Dore J."/>
            <person name="Guarner F."/>
            <person name="Hansen T."/>
            <person name="Hildebrand F."/>
            <person name="Kaas R.S."/>
            <person name="Kennedy S."/>
            <person name="Kristiansen K."/>
            <person name="Kultima J.R."/>
            <person name="Leonard P."/>
            <person name="Levenez F."/>
            <person name="Lund O."/>
            <person name="Moumen B."/>
            <person name="Le Paslier D."/>
            <person name="Pons N."/>
            <person name="Pedersen O."/>
            <person name="Prifti E."/>
            <person name="Qin J."/>
            <person name="Raes J."/>
            <person name="Tap J."/>
            <person name="Tims S."/>
            <person name="Ussery D.W."/>
            <person name="Yamada T."/>
            <person name="MetaHit consortium"/>
            <person name="Renault P."/>
            <person name="Sicheritz-Ponten T."/>
            <person name="Bork P."/>
            <person name="Wang J."/>
            <person name="Brunak S."/>
            <person name="Ehrlich S.D."/>
        </authorList>
    </citation>
    <scope>NUCLEOTIDE SEQUENCE [LARGE SCALE GENOMIC DNA]</scope>
</reference>
<feature type="compositionally biased region" description="Basic and acidic residues" evidence="1">
    <location>
        <begin position="163"/>
        <end position="181"/>
    </location>
</feature>
<name>R6P3R7_9FIRM</name>
<dbReference type="EMBL" id="CBEP010000068">
    <property type="protein sequence ID" value="CDC04612.1"/>
    <property type="molecule type" value="Genomic_DNA"/>
</dbReference>
<feature type="transmembrane region" description="Helical" evidence="2">
    <location>
        <begin position="213"/>
        <end position="233"/>
    </location>
</feature>